<keyword evidence="7" id="KW-0408">Iron</keyword>
<evidence type="ECO:0000256" key="2">
    <source>
        <dbReference type="ARBA" id="ARBA00022630"/>
    </source>
</evidence>
<keyword evidence="5" id="KW-0479">Metal-binding</keyword>
<dbReference type="PANTHER" id="PTHR47354:SF1">
    <property type="entry name" value="CARNITINE MONOOXYGENASE REDUCTASE SUBUNIT"/>
    <property type="match status" value="1"/>
</dbReference>
<keyword evidence="6" id="KW-0560">Oxidoreductase</keyword>
<dbReference type="PROSITE" id="PS00197">
    <property type="entry name" value="2FE2S_FER_1"/>
    <property type="match status" value="1"/>
</dbReference>
<dbReference type="SUPFAM" id="SSF54292">
    <property type="entry name" value="2Fe-2S ferredoxin-like"/>
    <property type="match status" value="1"/>
</dbReference>
<feature type="domain" description="FAD-binding FR-type" evidence="10">
    <location>
        <begin position="1"/>
        <end position="104"/>
    </location>
</feature>
<evidence type="ECO:0000313" key="11">
    <source>
        <dbReference type="EMBL" id="TJZ91361.1"/>
    </source>
</evidence>
<feature type="domain" description="2Fe-2S ferredoxin-type" evidence="9">
    <location>
        <begin position="223"/>
        <end position="308"/>
    </location>
</feature>
<comment type="caution">
    <text evidence="11">The sequence shown here is derived from an EMBL/GenBank/DDBJ whole genome shotgun (WGS) entry which is preliminary data.</text>
</comment>
<dbReference type="Proteomes" id="UP000309747">
    <property type="component" value="Unassembled WGS sequence"/>
</dbReference>
<proteinExistence type="predicted"/>
<dbReference type="Gene3D" id="3.40.50.80">
    <property type="entry name" value="Nucleotide-binding domain of ferredoxin-NADP reductase (FNR) module"/>
    <property type="match status" value="1"/>
</dbReference>
<evidence type="ECO:0000313" key="12">
    <source>
        <dbReference type="Proteomes" id="UP000309747"/>
    </source>
</evidence>
<keyword evidence="2" id="KW-0285">Flavoprotein</keyword>
<dbReference type="InterPro" id="IPR017938">
    <property type="entry name" value="Riboflavin_synthase-like_b-brl"/>
</dbReference>
<dbReference type="InterPro" id="IPR012675">
    <property type="entry name" value="Beta-grasp_dom_sf"/>
</dbReference>
<evidence type="ECO:0000256" key="6">
    <source>
        <dbReference type="ARBA" id="ARBA00023002"/>
    </source>
</evidence>
<dbReference type="InterPro" id="IPR054582">
    <property type="entry name" value="DmmA-like_N"/>
</dbReference>
<reference evidence="11 12" key="1">
    <citation type="submission" date="2019-04" db="EMBL/GenBank/DDBJ databases">
        <authorList>
            <person name="Li J."/>
        </authorList>
    </citation>
    <scope>NUCLEOTIDE SEQUENCE [LARGE SCALE GENOMIC DNA]</scope>
    <source>
        <strain evidence="11 12">KCTC 42687</strain>
    </source>
</reference>
<dbReference type="CDD" id="cd06185">
    <property type="entry name" value="PDR_like"/>
    <property type="match status" value="1"/>
</dbReference>
<dbReference type="PROSITE" id="PS51384">
    <property type="entry name" value="FAD_FR"/>
    <property type="match status" value="1"/>
</dbReference>
<organism evidence="11 12">
    <name type="scientific">Paracoccus gahaiensis</name>
    <dbReference type="NCBI Taxonomy" id="1706839"/>
    <lineage>
        <taxon>Bacteria</taxon>
        <taxon>Pseudomonadati</taxon>
        <taxon>Pseudomonadota</taxon>
        <taxon>Alphaproteobacteria</taxon>
        <taxon>Rhodobacterales</taxon>
        <taxon>Paracoccaceae</taxon>
        <taxon>Paracoccus</taxon>
    </lineage>
</organism>
<dbReference type="Gene3D" id="3.10.20.30">
    <property type="match status" value="1"/>
</dbReference>
<dbReference type="GO" id="GO:0051537">
    <property type="term" value="F:2 iron, 2 sulfur cluster binding"/>
    <property type="evidence" value="ECO:0007669"/>
    <property type="project" value="UniProtKB-KW"/>
</dbReference>
<dbReference type="InterPro" id="IPR017927">
    <property type="entry name" value="FAD-bd_FR_type"/>
</dbReference>
<dbReference type="EMBL" id="SUNI01000010">
    <property type="protein sequence ID" value="TJZ91361.1"/>
    <property type="molecule type" value="Genomic_DNA"/>
</dbReference>
<dbReference type="PRINTS" id="PR00409">
    <property type="entry name" value="PHDIOXRDTASE"/>
</dbReference>
<dbReference type="RefSeq" id="WP_136886293.1">
    <property type="nucleotide sequence ID" value="NZ_SUNI01000010.1"/>
</dbReference>
<dbReference type="Pfam" id="PF22290">
    <property type="entry name" value="DmmA-like_N"/>
    <property type="match status" value="1"/>
</dbReference>
<evidence type="ECO:0000256" key="1">
    <source>
        <dbReference type="ARBA" id="ARBA00001917"/>
    </source>
</evidence>
<name>A0A4U0R8C0_9RHOB</name>
<sequence>MQPLKLVLKQPLSPRVTRFRLEHPEGAPLPVFSGGAHVMVQMQDGPVLRRNAYSLISDPQDRSGYEIAVQREDAGRGGSLWMHRQAQPGMILDVGAPVNLFALDRTARKHLMIAGGIGITPFLAHLHELVRGDAAWDLHLAWRSRADLPDMALPARAHLHLGDEGTRMDVPKVLSGQPLGTHLYVCGSARMIAAVLDTAQGLGWPPETLHAEEFLAPAPGAPFQVHCATSDRHVHVGAQESLLEALEREGIDAPWLCRGGACGQCETRVLACDGTVDHRDHFLAPDERADRIMPCVSRFRGTLLTLDR</sequence>
<dbReference type="PROSITE" id="PS51085">
    <property type="entry name" value="2FE2S_FER_2"/>
    <property type="match status" value="1"/>
</dbReference>
<keyword evidence="12" id="KW-1185">Reference proteome</keyword>
<dbReference type="Pfam" id="PF00111">
    <property type="entry name" value="Fer2"/>
    <property type="match status" value="1"/>
</dbReference>
<accession>A0A4U0R8C0</accession>
<dbReference type="AlphaFoldDB" id="A0A4U0R8C0"/>
<protein>
    <submittedName>
        <fullName evidence="11">Oxidoreductase</fullName>
    </submittedName>
</protein>
<evidence type="ECO:0000259" key="9">
    <source>
        <dbReference type="PROSITE" id="PS51085"/>
    </source>
</evidence>
<gene>
    <name evidence="11" type="ORF">FA743_11215</name>
</gene>
<dbReference type="InterPro" id="IPR036010">
    <property type="entry name" value="2Fe-2S_ferredoxin-like_sf"/>
</dbReference>
<dbReference type="InterPro" id="IPR039261">
    <property type="entry name" value="FNR_nucleotide-bd"/>
</dbReference>
<evidence type="ECO:0000259" key="10">
    <source>
        <dbReference type="PROSITE" id="PS51384"/>
    </source>
</evidence>
<evidence type="ECO:0000256" key="5">
    <source>
        <dbReference type="ARBA" id="ARBA00022723"/>
    </source>
</evidence>
<dbReference type="InterPro" id="IPR001041">
    <property type="entry name" value="2Fe-2S_ferredoxin-type"/>
</dbReference>
<dbReference type="OrthoDB" id="9792185at2"/>
<keyword evidence="8" id="KW-0411">Iron-sulfur</keyword>
<dbReference type="InterPro" id="IPR050415">
    <property type="entry name" value="MRET"/>
</dbReference>
<evidence type="ECO:0000256" key="4">
    <source>
        <dbReference type="ARBA" id="ARBA00022714"/>
    </source>
</evidence>
<dbReference type="SUPFAM" id="SSF63380">
    <property type="entry name" value="Riboflavin synthase domain-like"/>
    <property type="match status" value="1"/>
</dbReference>
<comment type="cofactor">
    <cofactor evidence="1">
        <name>FMN</name>
        <dbReference type="ChEBI" id="CHEBI:58210"/>
    </cofactor>
</comment>
<evidence type="ECO:0000256" key="7">
    <source>
        <dbReference type="ARBA" id="ARBA00023004"/>
    </source>
</evidence>
<dbReference type="InterPro" id="IPR006058">
    <property type="entry name" value="2Fe2S_fd_BS"/>
</dbReference>
<evidence type="ECO:0000256" key="8">
    <source>
        <dbReference type="ARBA" id="ARBA00023014"/>
    </source>
</evidence>
<dbReference type="GO" id="GO:0016491">
    <property type="term" value="F:oxidoreductase activity"/>
    <property type="evidence" value="ECO:0007669"/>
    <property type="project" value="UniProtKB-KW"/>
</dbReference>
<dbReference type="CDD" id="cd00207">
    <property type="entry name" value="fer2"/>
    <property type="match status" value="1"/>
</dbReference>
<keyword evidence="4" id="KW-0001">2Fe-2S</keyword>
<dbReference type="SUPFAM" id="SSF52343">
    <property type="entry name" value="Ferredoxin reductase-like, C-terminal NADP-linked domain"/>
    <property type="match status" value="1"/>
</dbReference>
<dbReference type="Gene3D" id="2.40.30.10">
    <property type="entry name" value="Translation factors"/>
    <property type="match status" value="1"/>
</dbReference>
<dbReference type="PANTHER" id="PTHR47354">
    <property type="entry name" value="NADH OXIDOREDUCTASE HCR"/>
    <property type="match status" value="1"/>
</dbReference>
<evidence type="ECO:0000256" key="3">
    <source>
        <dbReference type="ARBA" id="ARBA00022643"/>
    </source>
</evidence>
<keyword evidence="3" id="KW-0288">FMN</keyword>
<dbReference type="GO" id="GO:0046872">
    <property type="term" value="F:metal ion binding"/>
    <property type="evidence" value="ECO:0007669"/>
    <property type="project" value="UniProtKB-KW"/>
</dbReference>